<evidence type="ECO:0000313" key="5">
    <source>
        <dbReference type="Proteomes" id="UP001152320"/>
    </source>
</evidence>
<evidence type="ECO:0000256" key="1">
    <source>
        <dbReference type="ARBA" id="ARBA00022536"/>
    </source>
</evidence>
<dbReference type="AlphaFoldDB" id="A0A9Q1C051"/>
<evidence type="ECO:0000259" key="3">
    <source>
        <dbReference type="PROSITE" id="PS51406"/>
    </source>
</evidence>
<dbReference type="Gene3D" id="2.10.25.10">
    <property type="entry name" value="Laminin"/>
    <property type="match status" value="1"/>
</dbReference>
<evidence type="ECO:0000313" key="4">
    <source>
        <dbReference type="EMBL" id="KAJ8035739.1"/>
    </source>
</evidence>
<sequence length="126" mass="14119">MHAISNLDHIFTRQLNESKLNSDSCEEGTLTCDRNFQCDVNAVCEERNKIRKCYCNQGYTGDGLSCTRTAPPTDCYDVFTSDLPDGVYTIQPTGWAESPFQVYCNMSHGGGWTVSLVQLNCMHSFL</sequence>
<dbReference type="OrthoDB" id="4405280at2759"/>
<dbReference type="EMBL" id="JAIZAY010000009">
    <property type="protein sequence ID" value="KAJ8035739.1"/>
    <property type="molecule type" value="Genomic_DNA"/>
</dbReference>
<dbReference type="InterPro" id="IPR002181">
    <property type="entry name" value="Fibrinogen_a/b/g_C_dom"/>
</dbReference>
<dbReference type="Gene3D" id="3.90.215.10">
    <property type="entry name" value="Gamma Fibrinogen, chain A, domain 1"/>
    <property type="match status" value="1"/>
</dbReference>
<name>A0A9Q1C051_HOLLE</name>
<proteinExistence type="predicted"/>
<dbReference type="PROSITE" id="PS51406">
    <property type="entry name" value="FIBRINOGEN_C_2"/>
    <property type="match status" value="1"/>
</dbReference>
<dbReference type="InterPro" id="IPR000742">
    <property type="entry name" value="EGF"/>
</dbReference>
<dbReference type="InterPro" id="IPR036056">
    <property type="entry name" value="Fibrinogen-like_C"/>
</dbReference>
<dbReference type="InterPro" id="IPR024731">
    <property type="entry name" value="NELL2-like_EGF"/>
</dbReference>
<comment type="caution">
    <text evidence="4">The sequence shown here is derived from an EMBL/GenBank/DDBJ whole genome shotgun (WGS) entry which is preliminary data.</text>
</comment>
<keyword evidence="1" id="KW-0245">EGF-like domain</keyword>
<dbReference type="Pfam" id="PF00147">
    <property type="entry name" value="Fibrinogen_C"/>
    <property type="match status" value="1"/>
</dbReference>
<dbReference type="NCBIfam" id="NF040941">
    <property type="entry name" value="GGGWT_bact"/>
    <property type="match status" value="1"/>
</dbReference>
<organism evidence="4 5">
    <name type="scientific">Holothuria leucospilota</name>
    <name type="common">Black long sea cucumber</name>
    <name type="synonym">Mertensiothuria leucospilota</name>
    <dbReference type="NCBI Taxonomy" id="206669"/>
    <lineage>
        <taxon>Eukaryota</taxon>
        <taxon>Metazoa</taxon>
        <taxon>Echinodermata</taxon>
        <taxon>Eleutherozoa</taxon>
        <taxon>Echinozoa</taxon>
        <taxon>Holothuroidea</taxon>
        <taxon>Aspidochirotacea</taxon>
        <taxon>Aspidochirotida</taxon>
        <taxon>Holothuriidae</taxon>
        <taxon>Holothuria</taxon>
    </lineage>
</organism>
<accession>A0A9Q1C051</accession>
<keyword evidence="2" id="KW-1015">Disulfide bond</keyword>
<dbReference type="Pfam" id="PF12947">
    <property type="entry name" value="EGF_3"/>
    <property type="match status" value="1"/>
</dbReference>
<evidence type="ECO:0000256" key="2">
    <source>
        <dbReference type="ARBA" id="ARBA00023157"/>
    </source>
</evidence>
<protein>
    <submittedName>
        <fullName evidence="4">Fibrinogen C domain-containing protein 1</fullName>
    </submittedName>
</protein>
<dbReference type="PROSITE" id="PS01186">
    <property type="entry name" value="EGF_2"/>
    <property type="match status" value="1"/>
</dbReference>
<feature type="domain" description="Fibrinogen C-terminal" evidence="3">
    <location>
        <begin position="66"/>
        <end position="126"/>
    </location>
</feature>
<keyword evidence="5" id="KW-1185">Reference proteome</keyword>
<dbReference type="Proteomes" id="UP001152320">
    <property type="component" value="Chromosome 9"/>
</dbReference>
<reference evidence="4" key="1">
    <citation type="submission" date="2021-10" db="EMBL/GenBank/DDBJ databases">
        <title>Tropical sea cucumber genome reveals ecological adaptation and Cuvierian tubules defense mechanism.</title>
        <authorList>
            <person name="Chen T."/>
        </authorList>
    </citation>
    <scope>NUCLEOTIDE SEQUENCE</scope>
    <source>
        <strain evidence="4">Nanhai2018</strain>
        <tissue evidence="4">Muscle</tissue>
    </source>
</reference>
<dbReference type="SUPFAM" id="SSF56496">
    <property type="entry name" value="Fibrinogen C-terminal domain-like"/>
    <property type="match status" value="1"/>
</dbReference>
<gene>
    <name evidence="4" type="ORF">HOLleu_19506</name>
</gene>
<dbReference type="InterPro" id="IPR014716">
    <property type="entry name" value="Fibrinogen_a/b/g_C_1"/>
</dbReference>